<dbReference type="SUPFAM" id="SSF52833">
    <property type="entry name" value="Thioredoxin-like"/>
    <property type="match status" value="1"/>
</dbReference>
<sequence>MKQLNKLLILSFSYFTLWSCNVQEAELPVLGPVKVGENGENIPHQIPDFSFVNQYGDTISQVDFENSIYVADFFFTSCPTICPVMKSQMIRVYEHFQDQPEVKILSHSIDPYHDSVSVLRDYAEALGVNDRKWQFVTGDQDAIYEIGEKSYMVTAAEDTVAAEETGGFIHSGAFILVDKKKQVRGLYDGTVEKDVNQLIRDIELLLKEDEE</sequence>
<keyword evidence="3" id="KW-0479">Metal-binding</keyword>
<dbReference type="CDD" id="cd02968">
    <property type="entry name" value="SCO"/>
    <property type="match status" value="1"/>
</dbReference>
<dbReference type="Pfam" id="PF02630">
    <property type="entry name" value="SCO1-SenC"/>
    <property type="match status" value="1"/>
</dbReference>
<dbReference type="RefSeq" id="WP_055143442.1">
    <property type="nucleotide sequence ID" value="NZ_JXSZ01000005.1"/>
</dbReference>
<dbReference type="PATRIC" id="fig|1605367.3.peg.1615"/>
<dbReference type="Proteomes" id="UP000050454">
    <property type="component" value="Unassembled WGS sequence"/>
</dbReference>
<keyword evidence="4" id="KW-1015">Disulfide bond</keyword>
<feature type="disulfide bond" description="Redox-active" evidence="4">
    <location>
        <begin position="78"/>
        <end position="82"/>
    </location>
</feature>
<feature type="binding site" evidence="3">
    <location>
        <position position="82"/>
    </location>
    <ligand>
        <name>Cu cation</name>
        <dbReference type="ChEBI" id="CHEBI:23378"/>
    </ligand>
</feature>
<evidence type="ECO:0000256" key="3">
    <source>
        <dbReference type="PIRSR" id="PIRSR603782-1"/>
    </source>
</evidence>
<accession>A0A0P7BET3</accession>
<proteinExistence type="inferred from homology"/>
<evidence type="ECO:0000256" key="1">
    <source>
        <dbReference type="ARBA" id="ARBA00010996"/>
    </source>
</evidence>
<dbReference type="STRING" id="1605367.AFM12_01395"/>
<name>A0A0P7BET3_9BACT</name>
<dbReference type="InterPro" id="IPR036249">
    <property type="entry name" value="Thioredoxin-like_sf"/>
</dbReference>
<keyword evidence="7" id="KW-1185">Reference proteome</keyword>
<feature type="domain" description="Thioredoxin" evidence="5">
    <location>
        <begin position="40"/>
        <end position="207"/>
    </location>
</feature>
<comment type="similarity">
    <text evidence="1">Belongs to the SCO1/2 family.</text>
</comment>
<evidence type="ECO:0000256" key="2">
    <source>
        <dbReference type="ARBA" id="ARBA00023008"/>
    </source>
</evidence>
<comment type="caution">
    <text evidence="6">The sequence shown here is derived from an EMBL/GenBank/DDBJ whole genome shotgun (WGS) entry which is preliminary data.</text>
</comment>
<evidence type="ECO:0000256" key="4">
    <source>
        <dbReference type="PIRSR" id="PIRSR603782-2"/>
    </source>
</evidence>
<dbReference type="OrthoDB" id="9811998at2"/>
<keyword evidence="2 3" id="KW-0186">Copper</keyword>
<dbReference type="EMBL" id="LGTQ01000005">
    <property type="protein sequence ID" value="KPM49307.1"/>
    <property type="molecule type" value="Genomic_DNA"/>
</dbReference>
<reference evidence="6 7" key="1">
    <citation type="submission" date="2015-07" db="EMBL/GenBank/DDBJ databases">
        <title>The draft genome sequence of Leadbetterella sp. JN14-9.</title>
        <authorList>
            <person name="Liu Y."/>
            <person name="Du J."/>
            <person name="Shao Z."/>
        </authorList>
    </citation>
    <scope>NUCLEOTIDE SEQUENCE [LARGE SCALE GENOMIC DNA]</scope>
    <source>
        <strain evidence="6 7">JN14-9</strain>
    </source>
</reference>
<gene>
    <name evidence="6" type="ORF">AFM12_01395</name>
</gene>
<dbReference type="PANTHER" id="PTHR12151">
    <property type="entry name" value="ELECTRON TRANSPORT PROTIN SCO1/SENC FAMILY MEMBER"/>
    <property type="match status" value="1"/>
</dbReference>
<evidence type="ECO:0000313" key="7">
    <source>
        <dbReference type="Proteomes" id="UP000050454"/>
    </source>
</evidence>
<protein>
    <recommendedName>
        <fullName evidence="5">Thioredoxin domain-containing protein</fullName>
    </recommendedName>
</protein>
<dbReference type="PANTHER" id="PTHR12151:SF25">
    <property type="entry name" value="LINALOOL DEHYDRATASE_ISOMERASE DOMAIN-CONTAINING PROTEIN"/>
    <property type="match status" value="1"/>
</dbReference>
<dbReference type="Gene3D" id="3.40.30.10">
    <property type="entry name" value="Glutaredoxin"/>
    <property type="match status" value="1"/>
</dbReference>
<evidence type="ECO:0000313" key="6">
    <source>
        <dbReference type="EMBL" id="KPM49307.1"/>
    </source>
</evidence>
<dbReference type="AlphaFoldDB" id="A0A0P7BET3"/>
<dbReference type="PROSITE" id="PS51352">
    <property type="entry name" value="THIOREDOXIN_2"/>
    <property type="match status" value="1"/>
</dbReference>
<dbReference type="InterPro" id="IPR013766">
    <property type="entry name" value="Thioredoxin_domain"/>
</dbReference>
<evidence type="ECO:0000259" key="5">
    <source>
        <dbReference type="PROSITE" id="PS51352"/>
    </source>
</evidence>
<dbReference type="InterPro" id="IPR003782">
    <property type="entry name" value="SCO1/SenC"/>
</dbReference>
<feature type="binding site" evidence="3">
    <location>
        <position position="78"/>
    </location>
    <ligand>
        <name>Cu cation</name>
        <dbReference type="ChEBI" id="CHEBI:23378"/>
    </ligand>
</feature>
<feature type="binding site" evidence="3">
    <location>
        <position position="170"/>
    </location>
    <ligand>
        <name>Cu cation</name>
        <dbReference type="ChEBI" id="CHEBI:23378"/>
    </ligand>
</feature>
<dbReference type="GO" id="GO:0046872">
    <property type="term" value="F:metal ion binding"/>
    <property type="evidence" value="ECO:0007669"/>
    <property type="project" value="UniProtKB-KW"/>
</dbReference>
<organism evidence="6 7">
    <name type="scientific">Jiulongibacter sediminis</name>
    <dbReference type="NCBI Taxonomy" id="1605367"/>
    <lineage>
        <taxon>Bacteria</taxon>
        <taxon>Pseudomonadati</taxon>
        <taxon>Bacteroidota</taxon>
        <taxon>Cytophagia</taxon>
        <taxon>Cytophagales</taxon>
        <taxon>Leadbetterellaceae</taxon>
        <taxon>Jiulongibacter</taxon>
    </lineage>
</organism>